<dbReference type="CDD" id="cd00067">
    <property type="entry name" value="GAL4"/>
    <property type="match status" value="1"/>
</dbReference>
<dbReference type="GO" id="GO:0005634">
    <property type="term" value="C:nucleus"/>
    <property type="evidence" value="ECO:0007669"/>
    <property type="project" value="UniProtKB-SubCell"/>
</dbReference>
<dbReference type="OrthoDB" id="3862662at2759"/>
<evidence type="ECO:0000256" key="4">
    <source>
        <dbReference type="ARBA" id="ARBA00023163"/>
    </source>
</evidence>
<gene>
    <name evidence="7" type="ORF">K505DRAFT_265804</name>
</gene>
<keyword evidence="2" id="KW-0479">Metal-binding</keyword>
<dbReference type="PROSITE" id="PS00463">
    <property type="entry name" value="ZN2_CY6_FUNGAL_1"/>
    <property type="match status" value="1"/>
</dbReference>
<dbReference type="InterPro" id="IPR050815">
    <property type="entry name" value="TF_fung"/>
</dbReference>
<keyword evidence="8" id="KW-1185">Reference proteome</keyword>
<evidence type="ECO:0000313" key="7">
    <source>
        <dbReference type="EMBL" id="KAF2799372.1"/>
    </source>
</evidence>
<dbReference type="PROSITE" id="PS50048">
    <property type="entry name" value="ZN2_CY6_FUNGAL_2"/>
    <property type="match status" value="1"/>
</dbReference>
<accession>A0A6A6XSC7</accession>
<dbReference type="SMART" id="SM00066">
    <property type="entry name" value="GAL4"/>
    <property type="match status" value="1"/>
</dbReference>
<dbReference type="EMBL" id="MU001765">
    <property type="protein sequence ID" value="KAF2799372.1"/>
    <property type="molecule type" value="Genomic_DNA"/>
</dbReference>
<dbReference type="Gene3D" id="4.10.240.10">
    <property type="entry name" value="Zn(2)-C6 fungal-type DNA-binding domain"/>
    <property type="match status" value="1"/>
</dbReference>
<organism evidence="7 8">
    <name type="scientific">Melanomma pulvis-pyrius CBS 109.77</name>
    <dbReference type="NCBI Taxonomy" id="1314802"/>
    <lineage>
        <taxon>Eukaryota</taxon>
        <taxon>Fungi</taxon>
        <taxon>Dikarya</taxon>
        <taxon>Ascomycota</taxon>
        <taxon>Pezizomycotina</taxon>
        <taxon>Dothideomycetes</taxon>
        <taxon>Pleosporomycetidae</taxon>
        <taxon>Pleosporales</taxon>
        <taxon>Melanommataceae</taxon>
        <taxon>Melanomma</taxon>
    </lineage>
</organism>
<keyword evidence="5" id="KW-0539">Nucleus</keyword>
<feature type="domain" description="Zn(2)-C6 fungal-type" evidence="6">
    <location>
        <begin position="13"/>
        <end position="43"/>
    </location>
</feature>
<keyword evidence="4" id="KW-0804">Transcription</keyword>
<protein>
    <recommendedName>
        <fullName evidence="6">Zn(2)-C6 fungal-type domain-containing protein</fullName>
    </recommendedName>
</protein>
<evidence type="ECO:0000256" key="5">
    <source>
        <dbReference type="ARBA" id="ARBA00023242"/>
    </source>
</evidence>
<name>A0A6A6XSC7_9PLEO</name>
<dbReference type="PANTHER" id="PTHR47338:SF20">
    <property type="entry name" value="ZN(II)2CYS6 TRANSCRIPTION FACTOR (EUROFUNG)"/>
    <property type="match status" value="1"/>
</dbReference>
<evidence type="ECO:0000256" key="3">
    <source>
        <dbReference type="ARBA" id="ARBA00023015"/>
    </source>
</evidence>
<evidence type="ECO:0000313" key="8">
    <source>
        <dbReference type="Proteomes" id="UP000799757"/>
    </source>
</evidence>
<dbReference type="PANTHER" id="PTHR47338">
    <property type="entry name" value="ZN(II)2CYS6 TRANSCRIPTION FACTOR (EUROFUNG)-RELATED"/>
    <property type="match status" value="1"/>
</dbReference>
<dbReference type="InterPro" id="IPR036864">
    <property type="entry name" value="Zn2-C6_fun-type_DNA-bd_sf"/>
</dbReference>
<dbReference type="GO" id="GO:0008270">
    <property type="term" value="F:zinc ion binding"/>
    <property type="evidence" value="ECO:0007669"/>
    <property type="project" value="InterPro"/>
</dbReference>
<dbReference type="InterPro" id="IPR001138">
    <property type="entry name" value="Zn2Cys6_DnaBD"/>
</dbReference>
<dbReference type="SUPFAM" id="SSF57701">
    <property type="entry name" value="Zn2/Cys6 DNA-binding domain"/>
    <property type="match status" value="1"/>
</dbReference>
<sequence>MSARRTPGTTRQACSRCKVHKRKCDKTLPQCSLCKRLCQVCRYENAASIASPDAENKFTPHRIKADIIQNLSDLELNLIISVYSRCIRPWFPFTSEFKLYNHLPPTWNDASVDFTLLAFIILLFKASPQLSEGCHSFNSDIMSMYLSSKSWLALLEGLGLNSIDLVNSRLLITLFEVVHGFYPAAYLSIAATVRAADALSIYKSQDASLNRSSDLIGKEKDEVTELWAAIMIVDRYVAVENGKWPSITRGRAVPGCNYPFSGKNLERRLSPFLRLYEASSHLDKVHMAVHEPTIQQSFNIEEVRLILMTLKSFDTIVEHEIAGTSKLSSSGLALASTGLFLIYENGNQTLYLDEATSKCRAQSVVALASMIEDIISLFKGPEEDTIIVDVETVSPFILHLVYKVAAIVTARLHSSLDLESNLQKVRSCRKILKFMGQRWLAGERYLRLLNEDTTPRMLQAIECGD</sequence>
<reference evidence="7" key="1">
    <citation type="journal article" date="2020" name="Stud. Mycol.">
        <title>101 Dothideomycetes genomes: a test case for predicting lifestyles and emergence of pathogens.</title>
        <authorList>
            <person name="Haridas S."/>
            <person name="Albert R."/>
            <person name="Binder M."/>
            <person name="Bloem J."/>
            <person name="Labutti K."/>
            <person name="Salamov A."/>
            <person name="Andreopoulos B."/>
            <person name="Baker S."/>
            <person name="Barry K."/>
            <person name="Bills G."/>
            <person name="Bluhm B."/>
            <person name="Cannon C."/>
            <person name="Castanera R."/>
            <person name="Culley D."/>
            <person name="Daum C."/>
            <person name="Ezra D."/>
            <person name="Gonzalez J."/>
            <person name="Henrissat B."/>
            <person name="Kuo A."/>
            <person name="Liang C."/>
            <person name="Lipzen A."/>
            <person name="Lutzoni F."/>
            <person name="Magnuson J."/>
            <person name="Mondo S."/>
            <person name="Nolan M."/>
            <person name="Ohm R."/>
            <person name="Pangilinan J."/>
            <person name="Park H.-J."/>
            <person name="Ramirez L."/>
            <person name="Alfaro M."/>
            <person name="Sun H."/>
            <person name="Tritt A."/>
            <person name="Yoshinaga Y."/>
            <person name="Zwiers L.-H."/>
            <person name="Turgeon B."/>
            <person name="Goodwin S."/>
            <person name="Spatafora J."/>
            <person name="Crous P."/>
            <person name="Grigoriev I."/>
        </authorList>
    </citation>
    <scope>NUCLEOTIDE SEQUENCE</scope>
    <source>
        <strain evidence="7">CBS 109.77</strain>
    </source>
</reference>
<dbReference type="Proteomes" id="UP000799757">
    <property type="component" value="Unassembled WGS sequence"/>
</dbReference>
<dbReference type="Pfam" id="PF00172">
    <property type="entry name" value="Zn_clus"/>
    <property type="match status" value="1"/>
</dbReference>
<evidence type="ECO:0000256" key="1">
    <source>
        <dbReference type="ARBA" id="ARBA00004123"/>
    </source>
</evidence>
<comment type="subcellular location">
    <subcellularLocation>
        <location evidence="1">Nucleus</location>
    </subcellularLocation>
</comment>
<proteinExistence type="predicted"/>
<evidence type="ECO:0000259" key="6">
    <source>
        <dbReference type="PROSITE" id="PS50048"/>
    </source>
</evidence>
<dbReference type="CDD" id="cd12148">
    <property type="entry name" value="fungal_TF_MHR"/>
    <property type="match status" value="1"/>
</dbReference>
<keyword evidence="3" id="KW-0805">Transcription regulation</keyword>
<evidence type="ECO:0000256" key="2">
    <source>
        <dbReference type="ARBA" id="ARBA00022723"/>
    </source>
</evidence>
<dbReference type="GO" id="GO:0000981">
    <property type="term" value="F:DNA-binding transcription factor activity, RNA polymerase II-specific"/>
    <property type="evidence" value="ECO:0007669"/>
    <property type="project" value="InterPro"/>
</dbReference>
<dbReference type="AlphaFoldDB" id="A0A6A6XSC7"/>